<evidence type="ECO:0000256" key="9">
    <source>
        <dbReference type="ARBA" id="ARBA00023204"/>
    </source>
</evidence>
<dbReference type="GO" id="GO:0046872">
    <property type="term" value="F:metal ion binding"/>
    <property type="evidence" value="ECO:0007669"/>
    <property type="project" value="UniProtKB-KW"/>
</dbReference>
<keyword evidence="7 13" id="KW-0378">Hydrolase</keyword>
<comment type="caution">
    <text evidence="13">The sequence shown here is derived from an EMBL/GenBank/DDBJ whole genome shotgun (WGS) entry which is preliminary data.</text>
</comment>
<keyword evidence="5" id="KW-0479">Metal-binding</keyword>
<evidence type="ECO:0000256" key="3">
    <source>
        <dbReference type="ARBA" id="ARBA00022457"/>
    </source>
</evidence>
<name>A0A2R5EXM2_9BACL</name>
<accession>A0A2R5EXM2</accession>
<keyword evidence="3" id="KW-0515">Mutator protein</keyword>
<keyword evidence="4" id="KW-0235">DNA replication</keyword>
<dbReference type="GO" id="GO:0006281">
    <property type="term" value="P:DNA repair"/>
    <property type="evidence" value="ECO:0007669"/>
    <property type="project" value="UniProtKB-KW"/>
</dbReference>
<comment type="cofactor">
    <cofactor evidence="1">
        <name>Mg(2+)</name>
        <dbReference type="ChEBI" id="CHEBI:18420"/>
    </cofactor>
</comment>
<reference evidence="13 14" key="1">
    <citation type="submission" date="2017-08" db="EMBL/GenBank/DDBJ databases">
        <title>Substantial Increase in Enzyme Production by Combined Drug-Resistance Mutations in Paenibacillus agaridevorans.</title>
        <authorList>
            <person name="Tanaka Y."/>
            <person name="Funane K."/>
            <person name="Hosaka T."/>
            <person name="Shiwa Y."/>
            <person name="Fujita N."/>
            <person name="Miyazaki T."/>
            <person name="Yoshikawa H."/>
            <person name="Murakami K."/>
            <person name="Kasahara K."/>
            <person name="Inaoka T."/>
            <person name="Hiraga Y."/>
            <person name="Ochi K."/>
        </authorList>
    </citation>
    <scope>NUCLEOTIDE SEQUENCE [LARGE SCALE GENOMIC DNA]</scope>
    <source>
        <strain evidence="13 14">T-3040</strain>
    </source>
</reference>
<evidence type="ECO:0000256" key="11">
    <source>
        <dbReference type="ARBA" id="ARBA00038905"/>
    </source>
</evidence>
<dbReference type="InterPro" id="IPR047127">
    <property type="entry name" value="MutT-like"/>
</dbReference>
<keyword evidence="14" id="KW-1185">Reference proteome</keyword>
<dbReference type="CDD" id="cd03425">
    <property type="entry name" value="NUDIX_MutT_NudA_like"/>
    <property type="match status" value="1"/>
</dbReference>
<comment type="catalytic activity">
    <reaction evidence="10">
        <text>8-oxo-dGTP + H2O = 8-oxo-dGMP + diphosphate + H(+)</text>
        <dbReference type="Rhea" id="RHEA:31575"/>
        <dbReference type="ChEBI" id="CHEBI:15377"/>
        <dbReference type="ChEBI" id="CHEBI:15378"/>
        <dbReference type="ChEBI" id="CHEBI:33019"/>
        <dbReference type="ChEBI" id="CHEBI:63224"/>
        <dbReference type="ChEBI" id="CHEBI:77896"/>
        <dbReference type="EC" id="3.6.1.55"/>
    </reaction>
</comment>
<evidence type="ECO:0000313" key="13">
    <source>
        <dbReference type="EMBL" id="GBG10875.1"/>
    </source>
</evidence>
<keyword evidence="8" id="KW-0460">Magnesium</keyword>
<sequence>MIMVAGAVIRNERQEILCALRSSRMSMSGLWEFPGGKLEPHESAEACLIREIEEELSCLIEVGSSIEDTLYQYPEIQVRLLTYYATIKSGVPVPREHEKLIWLPASELDGLEWAPADLPTVQRLMKGMNA</sequence>
<dbReference type="PANTHER" id="PTHR47707:SF1">
    <property type="entry name" value="NUDIX HYDROLASE FAMILY PROTEIN"/>
    <property type="match status" value="1"/>
</dbReference>
<keyword evidence="9" id="KW-0234">DNA repair</keyword>
<evidence type="ECO:0000259" key="12">
    <source>
        <dbReference type="PROSITE" id="PS51462"/>
    </source>
</evidence>
<evidence type="ECO:0000256" key="8">
    <source>
        <dbReference type="ARBA" id="ARBA00022842"/>
    </source>
</evidence>
<dbReference type="InterPro" id="IPR015797">
    <property type="entry name" value="NUDIX_hydrolase-like_dom_sf"/>
</dbReference>
<dbReference type="EMBL" id="BDQX01000356">
    <property type="protein sequence ID" value="GBG10875.1"/>
    <property type="molecule type" value="Genomic_DNA"/>
</dbReference>
<keyword evidence="6" id="KW-0227">DNA damage</keyword>
<dbReference type="PANTHER" id="PTHR47707">
    <property type="entry name" value="8-OXO-DGTP DIPHOSPHATASE"/>
    <property type="match status" value="1"/>
</dbReference>
<evidence type="ECO:0000256" key="2">
    <source>
        <dbReference type="ARBA" id="ARBA00005582"/>
    </source>
</evidence>
<evidence type="ECO:0000256" key="4">
    <source>
        <dbReference type="ARBA" id="ARBA00022705"/>
    </source>
</evidence>
<dbReference type="Pfam" id="PF00293">
    <property type="entry name" value="NUDIX"/>
    <property type="match status" value="1"/>
</dbReference>
<evidence type="ECO:0000313" key="14">
    <source>
        <dbReference type="Proteomes" id="UP000245202"/>
    </source>
</evidence>
<feature type="domain" description="Nudix hydrolase" evidence="12">
    <location>
        <begin position="1"/>
        <end position="125"/>
    </location>
</feature>
<protein>
    <recommendedName>
        <fullName evidence="11">8-oxo-dGTP diphosphatase</fullName>
        <ecNumber evidence="11">3.6.1.55</ecNumber>
    </recommendedName>
</protein>
<gene>
    <name evidence="13" type="ORF">PAT3040_05645</name>
</gene>
<dbReference type="GO" id="GO:0044715">
    <property type="term" value="F:8-oxo-dGDP phosphatase activity"/>
    <property type="evidence" value="ECO:0007669"/>
    <property type="project" value="TreeGrafter"/>
</dbReference>
<dbReference type="Gene3D" id="3.90.79.10">
    <property type="entry name" value="Nucleoside Triphosphate Pyrophosphohydrolase"/>
    <property type="match status" value="1"/>
</dbReference>
<dbReference type="GO" id="GO:0008413">
    <property type="term" value="F:8-oxo-7,8-dihydroguanosine triphosphate pyrophosphatase activity"/>
    <property type="evidence" value="ECO:0007669"/>
    <property type="project" value="TreeGrafter"/>
</dbReference>
<evidence type="ECO:0000256" key="5">
    <source>
        <dbReference type="ARBA" id="ARBA00022723"/>
    </source>
</evidence>
<dbReference type="GO" id="GO:0044716">
    <property type="term" value="F:8-oxo-GDP phosphatase activity"/>
    <property type="evidence" value="ECO:0007669"/>
    <property type="project" value="TreeGrafter"/>
</dbReference>
<dbReference type="InterPro" id="IPR000086">
    <property type="entry name" value="NUDIX_hydrolase_dom"/>
</dbReference>
<dbReference type="PROSITE" id="PS51462">
    <property type="entry name" value="NUDIX"/>
    <property type="match status" value="1"/>
</dbReference>
<proteinExistence type="inferred from homology"/>
<organism evidence="13 14">
    <name type="scientific">Paenibacillus agaridevorans</name>
    <dbReference type="NCBI Taxonomy" id="171404"/>
    <lineage>
        <taxon>Bacteria</taxon>
        <taxon>Bacillati</taxon>
        <taxon>Bacillota</taxon>
        <taxon>Bacilli</taxon>
        <taxon>Bacillales</taxon>
        <taxon>Paenibacillaceae</taxon>
        <taxon>Paenibacillus</taxon>
    </lineage>
</organism>
<dbReference type="SUPFAM" id="SSF55811">
    <property type="entry name" value="Nudix"/>
    <property type="match status" value="1"/>
</dbReference>
<evidence type="ECO:0000256" key="10">
    <source>
        <dbReference type="ARBA" id="ARBA00035861"/>
    </source>
</evidence>
<comment type="similarity">
    <text evidence="2">Belongs to the Nudix hydrolase family.</text>
</comment>
<evidence type="ECO:0000256" key="7">
    <source>
        <dbReference type="ARBA" id="ARBA00022801"/>
    </source>
</evidence>
<dbReference type="AlphaFoldDB" id="A0A2R5EXM2"/>
<dbReference type="GO" id="GO:0035539">
    <property type="term" value="F:8-oxo-7,8-dihydrodeoxyguanosine triphosphate pyrophosphatase activity"/>
    <property type="evidence" value="ECO:0007669"/>
    <property type="project" value="UniProtKB-EC"/>
</dbReference>
<evidence type="ECO:0000256" key="1">
    <source>
        <dbReference type="ARBA" id="ARBA00001946"/>
    </source>
</evidence>
<evidence type="ECO:0000256" key="6">
    <source>
        <dbReference type="ARBA" id="ARBA00022763"/>
    </source>
</evidence>
<dbReference type="Proteomes" id="UP000245202">
    <property type="component" value="Unassembled WGS sequence"/>
</dbReference>
<dbReference type="GO" id="GO:0006260">
    <property type="term" value="P:DNA replication"/>
    <property type="evidence" value="ECO:0007669"/>
    <property type="project" value="UniProtKB-KW"/>
</dbReference>
<dbReference type="EC" id="3.6.1.55" evidence="11"/>